<protein>
    <submittedName>
        <fullName evidence="9">Importin-9 isoform X1</fullName>
    </submittedName>
</protein>
<feature type="compositionally biased region" description="Acidic residues" evidence="6">
    <location>
        <begin position="975"/>
        <end position="984"/>
    </location>
</feature>
<dbReference type="Pfam" id="PF25018">
    <property type="entry name" value="HEAT_IPO9_c"/>
    <property type="match status" value="1"/>
</dbReference>
<dbReference type="RefSeq" id="XP_012939170.2">
    <property type="nucleotide sequence ID" value="XM_013083716.2"/>
</dbReference>
<keyword evidence="3" id="KW-0813">Transport</keyword>
<evidence type="ECO:0000256" key="3">
    <source>
        <dbReference type="ARBA" id="ARBA00022448"/>
    </source>
</evidence>
<sequence>MAGAEGDRNRSLREIIFDSLQAILSPDLLTRSGGEEQIKALEVTEEFGVYLAEITVDVQGPLAIRQLASVLLKQYVQCHWSKQSDKFISPEATDAAKAHIRQLLPQGLSESISKVRSSIAYAISAIAHWDWPELWPDLFPLLMQALTSGQPNAVHGSMRVLSEFSQDVTDTQMGHVAPIILPELYKVFIGAESFGVRTRSRAVHIFNIVAGMVSTMQEFQKGVAKQLLFPVVPQFTKAFIQCLQLPDSHTCDSGLKLEVIKALTTLIKGFPKTMAPSLPEILPSVWSIFTQSADLYVRTVVNNVEDADDPVDSDGDVLGFENLVYTVFEFVHCLIESSRYRSSVKKTVDQILYYVIVYTQITEDQIRLWSNNPDQFVEDEDDDSFSYSVRISAQDLLLSLGTEFQSVCPEALCQAVTKHLQEAEAAKSAGNQHWWKIHESCMLALGSVKDMVLQAIKAGTVQFHLPGFLQTVVLGDMNYSVSPFLTGRCLWTASRFTEAMPPELIEKMLQATVGGLHMTQPASIRISGVRAVFGFCDHLKTSGNTQLLTPYLQNVLEGLIGVATQFSVEVMGLCLETLAVVITVDEQFAATNEARIGPLSLAIFLKHAGDPFIVSLVQDIVKVMASNPSCTAAIQGRFVPTLNSILNSDSEKLSPGLVSVSVEMVTCLVRSVTVPLSDTMMSCFMPVIHALLTSDDSSTLQSGGECLRAYTSLALDQVIALKDDYVCLLLPDNNGMHYTVQVIFKLLDPKTSEHTATFVGRLVSTVIGKCGTQLGENLDLMLRAVLSKIQQAETLSVLQSLLMVFAHLMLSQLEAVLDFLTSVPGPTGKPALEFVLNEWCSRQHLFYGSYERKISILALCKLMQHAIAHNDLRLQDIMVQGEQVLPQGQGIRTRSKAKNAPEQWTTVPALVKIYKLIINELSNAIEETITHNDDDDEEEDGDDEGVDDDIDDDEFALKGHSISDMLNNLDYEGFAVDDDDDDDPDAKNDPNYQINTQTYLTEFLQSLSGEPCYAMFSQHHNALERQVLQAININT</sequence>
<evidence type="ECO:0000256" key="5">
    <source>
        <dbReference type="ARBA" id="ARBA00023242"/>
    </source>
</evidence>
<evidence type="ECO:0000259" key="7">
    <source>
        <dbReference type="PROSITE" id="PS50166"/>
    </source>
</evidence>
<dbReference type="PANTHER" id="PTHR10997">
    <property type="entry name" value="IMPORTIN-7, 8, 11"/>
    <property type="match status" value="1"/>
</dbReference>
<name>A0ABM1A1Y2_APLCA</name>
<feature type="domain" description="Importin N-terminal" evidence="7">
    <location>
        <begin position="34"/>
        <end position="110"/>
    </location>
</feature>
<evidence type="ECO:0000313" key="9">
    <source>
        <dbReference type="RefSeq" id="XP_012939170.2"/>
    </source>
</evidence>
<keyword evidence="5" id="KW-0539">Nucleus</keyword>
<evidence type="ECO:0000256" key="6">
    <source>
        <dbReference type="SAM" id="MobiDB-lite"/>
    </source>
</evidence>
<dbReference type="InterPro" id="IPR056840">
    <property type="entry name" value="HEAT_IPO9_central"/>
</dbReference>
<keyword evidence="8" id="KW-1185">Reference proteome</keyword>
<dbReference type="Pfam" id="PF03810">
    <property type="entry name" value="IBN_N"/>
    <property type="match status" value="1"/>
</dbReference>
<evidence type="ECO:0000256" key="1">
    <source>
        <dbReference type="ARBA" id="ARBA00004123"/>
    </source>
</evidence>
<dbReference type="InterPro" id="IPR016024">
    <property type="entry name" value="ARM-type_fold"/>
</dbReference>
<organism evidence="8 9">
    <name type="scientific">Aplysia californica</name>
    <name type="common">California sea hare</name>
    <dbReference type="NCBI Taxonomy" id="6500"/>
    <lineage>
        <taxon>Eukaryota</taxon>
        <taxon>Metazoa</taxon>
        <taxon>Spiralia</taxon>
        <taxon>Lophotrochozoa</taxon>
        <taxon>Mollusca</taxon>
        <taxon>Gastropoda</taxon>
        <taxon>Heterobranchia</taxon>
        <taxon>Euthyneura</taxon>
        <taxon>Tectipleura</taxon>
        <taxon>Aplysiida</taxon>
        <taxon>Aplysioidea</taxon>
        <taxon>Aplysiidae</taxon>
        <taxon>Aplysia</taxon>
    </lineage>
</organism>
<keyword evidence="4" id="KW-0653">Protein transport</keyword>
<evidence type="ECO:0000256" key="4">
    <source>
        <dbReference type="ARBA" id="ARBA00022927"/>
    </source>
</evidence>
<comment type="subcellular location">
    <subcellularLocation>
        <location evidence="1">Nucleus</location>
    </subcellularLocation>
</comment>
<feature type="region of interest" description="Disordered" evidence="6">
    <location>
        <begin position="929"/>
        <end position="952"/>
    </location>
</feature>
<dbReference type="Pfam" id="PF25758">
    <property type="entry name" value="TPR_IPO11"/>
    <property type="match status" value="1"/>
</dbReference>
<dbReference type="SUPFAM" id="SSF48371">
    <property type="entry name" value="ARM repeat"/>
    <property type="match status" value="1"/>
</dbReference>
<proteinExistence type="inferred from homology"/>
<dbReference type="SMART" id="SM00913">
    <property type="entry name" value="IBN_N"/>
    <property type="match status" value="1"/>
</dbReference>
<dbReference type="Pfam" id="PF08389">
    <property type="entry name" value="Xpo1"/>
    <property type="match status" value="1"/>
</dbReference>
<gene>
    <name evidence="9" type="primary">LOC101864627</name>
</gene>
<dbReference type="InterPro" id="IPR001494">
    <property type="entry name" value="Importin-beta_N"/>
</dbReference>
<dbReference type="InterPro" id="IPR058669">
    <property type="entry name" value="TPR_IPO7/11-like"/>
</dbReference>
<dbReference type="InterPro" id="IPR013598">
    <property type="entry name" value="Exportin-1/Importin-b-like"/>
</dbReference>
<dbReference type="PROSITE" id="PS50166">
    <property type="entry name" value="IMPORTIN_B_NT"/>
    <property type="match status" value="1"/>
</dbReference>
<dbReference type="GeneID" id="101864627"/>
<dbReference type="Gene3D" id="1.25.10.10">
    <property type="entry name" value="Leucine-rich Repeat Variant"/>
    <property type="match status" value="1"/>
</dbReference>
<accession>A0ABM1A1Y2</accession>
<evidence type="ECO:0000313" key="8">
    <source>
        <dbReference type="Proteomes" id="UP000694888"/>
    </source>
</evidence>
<evidence type="ECO:0000256" key="2">
    <source>
        <dbReference type="ARBA" id="ARBA00007991"/>
    </source>
</evidence>
<dbReference type="Proteomes" id="UP000694888">
    <property type="component" value="Unplaced"/>
</dbReference>
<feature type="compositionally biased region" description="Acidic residues" evidence="6">
    <location>
        <begin position="933"/>
        <end position="952"/>
    </location>
</feature>
<dbReference type="PANTHER" id="PTHR10997:SF9">
    <property type="entry name" value="IMPORTIN-9"/>
    <property type="match status" value="1"/>
</dbReference>
<feature type="region of interest" description="Disordered" evidence="6">
    <location>
        <begin position="973"/>
        <end position="992"/>
    </location>
</feature>
<dbReference type="InterPro" id="IPR011989">
    <property type="entry name" value="ARM-like"/>
</dbReference>
<comment type="similarity">
    <text evidence="2">Belongs to the importin beta family.</text>
</comment>
<reference evidence="9" key="1">
    <citation type="submission" date="2025-08" db="UniProtKB">
        <authorList>
            <consortium name="RefSeq"/>
        </authorList>
    </citation>
    <scope>IDENTIFICATION</scope>
</reference>